<name>A0ACC1JCK6_9FUNG</name>
<dbReference type="EMBL" id="JANBPW010000970">
    <property type="protein sequence ID" value="KAJ1947030.1"/>
    <property type="molecule type" value="Genomic_DNA"/>
</dbReference>
<reference evidence="1" key="1">
    <citation type="submission" date="2022-07" db="EMBL/GenBank/DDBJ databases">
        <title>Phylogenomic reconstructions and comparative analyses of Kickxellomycotina fungi.</title>
        <authorList>
            <person name="Reynolds N.K."/>
            <person name="Stajich J.E."/>
            <person name="Barry K."/>
            <person name="Grigoriev I.V."/>
            <person name="Crous P."/>
            <person name="Smith M.E."/>
        </authorList>
    </citation>
    <scope>NUCLEOTIDE SEQUENCE</scope>
    <source>
        <strain evidence="1">NRRL 5244</strain>
    </source>
</reference>
<feature type="non-terminal residue" evidence="1">
    <location>
        <position position="85"/>
    </location>
</feature>
<comment type="caution">
    <text evidence="1">The sequence shown here is derived from an EMBL/GenBank/DDBJ whole genome shotgun (WGS) entry which is preliminary data.</text>
</comment>
<dbReference type="Proteomes" id="UP001150603">
    <property type="component" value="Unassembled WGS sequence"/>
</dbReference>
<evidence type="ECO:0000313" key="1">
    <source>
        <dbReference type="EMBL" id="KAJ1947030.1"/>
    </source>
</evidence>
<keyword evidence="2" id="KW-1185">Reference proteome</keyword>
<proteinExistence type="predicted"/>
<evidence type="ECO:0000313" key="2">
    <source>
        <dbReference type="Proteomes" id="UP001150603"/>
    </source>
</evidence>
<gene>
    <name evidence="1" type="ORF">FBU59_001925</name>
</gene>
<accession>A0ACC1JCK6</accession>
<sequence length="85" mass="9696">MSNTAISPKVMQGVLMQLPRMSDQIVDDTRHEKVLSYMRLFLEAPDALVYLAEWDIYSTIGKCLTPDSDYRVSSVAIRFLGDIIR</sequence>
<organism evidence="1 2">
    <name type="scientific">Linderina macrospora</name>
    <dbReference type="NCBI Taxonomy" id="4868"/>
    <lineage>
        <taxon>Eukaryota</taxon>
        <taxon>Fungi</taxon>
        <taxon>Fungi incertae sedis</taxon>
        <taxon>Zoopagomycota</taxon>
        <taxon>Kickxellomycotina</taxon>
        <taxon>Kickxellomycetes</taxon>
        <taxon>Kickxellales</taxon>
        <taxon>Kickxellaceae</taxon>
        <taxon>Linderina</taxon>
    </lineage>
</organism>
<protein>
    <submittedName>
        <fullName evidence="1">Uncharacterized protein</fullName>
    </submittedName>
</protein>